<feature type="compositionally biased region" description="Low complexity" evidence="1">
    <location>
        <begin position="1710"/>
        <end position="1719"/>
    </location>
</feature>
<feature type="region of interest" description="Disordered" evidence="1">
    <location>
        <begin position="1074"/>
        <end position="1105"/>
    </location>
</feature>
<dbReference type="Proteomes" id="UP000272942">
    <property type="component" value="Unassembled WGS sequence"/>
</dbReference>
<evidence type="ECO:0000256" key="1">
    <source>
        <dbReference type="SAM" id="MobiDB-lite"/>
    </source>
</evidence>
<evidence type="ECO:0000313" key="2">
    <source>
        <dbReference type="EMBL" id="VDP77281.1"/>
    </source>
</evidence>
<feature type="compositionally biased region" description="Gly residues" evidence="1">
    <location>
        <begin position="1758"/>
        <end position="1770"/>
    </location>
</feature>
<feature type="region of interest" description="Disordered" evidence="1">
    <location>
        <begin position="1239"/>
        <end position="1380"/>
    </location>
</feature>
<feature type="compositionally biased region" description="Polar residues" evidence="1">
    <location>
        <begin position="1606"/>
        <end position="1622"/>
    </location>
</feature>
<feature type="compositionally biased region" description="Polar residues" evidence="1">
    <location>
        <begin position="940"/>
        <end position="951"/>
    </location>
</feature>
<feature type="compositionally biased region" description="Pro residues" evidence="1">
    <location>
        <begin position="1697"/>
        <end position="1709"/>
    </location>
</feature>
<feature type="compositionally biased region" description="Low complexity" evidence="1">
    <location>
        <begin position="1406"/>
        <end position="1437"/>
    </location>
</feature>
<feature type="compositionally biased region" description="Polar residues" evidence="1">
    <location>
        <begin position="1552"/>
        <end position="1563"/>
    </location>
</feature>
<feature type="compositionally biased region" description="Polar residues" evidence="1">
    <location>
        <begin position="1481"/>
        <end position="1493"/>
    </location>
</feature>
<feature type="compositionally biased region" description="Polar residues" evidence="1">
    <location>
        <begin position="1132"/>
        <end position="1149"/>
    </location>
</feature>
<feature type="compositionally biased region" description="Basic and acidic residues" evidence="1">
    <location>
        <begin position="1349"/>
        <end position="1363"/>
    </location>
</feature>
<feature type="compositionally biased region" description="Polar residues" evidence="1">
    <location>
        <begin position="1530"/>
        <end position="1545"/>
    </location>
</feature>
<reference evidence="4" key="1">
    <citation type="submission" date="2016-06" db="UniProtKB">
        <authorList>
            <consortium name="WormBaseParasite"/>
        </authorList>
    </citation>
    <scope>IDENTIFICATION</scope>
</reference>
<dbReference type="EMBL" id="UZAN01042971">
    <property type="protein sequence ID" value="VDP77281.1"/>
    <property type="molecule type" value="Genomic_DNA"/>
</dbReference>
<feature type="compositionally biased region" description="Polar residues" evidence="1">
    <location>
        <begin position="1252"/>
        <end position="1261"/>
    </location>
</feature>
<feature type="compositionally biased region" description="Low complexity" evidence="1">
    <location>
        <begin position="1367"/>
        <end position="1380"/>
    </location>
</feature>
<dbReference type="OrthoDB" id="2281547at2759"/>
<feature type="compositionally biased region" description="Low complexity" evidence="1">
    <location>
        <begin position="578"/>
        <end position="593"/>
    </location>
</feature>
<evidence type="ECO:0000313" key="4">
    <source>
        <dbReference type="WBParaSite" id="ECPE_0000606001-mRNA-1"/>
    </source>
</evidence>
<feature type="compositionally biased region" description="Polar residues" evidence="1">
    <location>
        <begin position="1096"/>
        <end position="1105"/>
    </location>
</feature>
<feature type="region of interest" description="Disordered" evidence="1">
    <location>
        <begin position="928"/>
        <end position="951"/>
    </location>
</feature>
<name>A0A183AGG2_9TREM</name>
<feature type="compositionally biased region" description="Polar residues" evidence="1">
    <location>
        <begin position="835"/>
        <end position="847"/>
    </location>
</feature>
<dbReference type="WBParaSite" id="ECPE_0000606001-mRNA-1">
    <property type="protein sequence ID" value="ECPE_0000606001-mRNA-1"/>
    <property type="gene ID" value="ECPE_0000606001"/>
</dbReference>
<feature type="compositionally biased region" description="Low complexity" evidence="1">
    <location>
        <begin position="1496"/>
        <end position="1515"/>
    </location>
</feature>
<feature type="region of interest" description="Disordered" evidence="1">
    <location>
        <begin position="571"/>
        <end position="596"/>
    </location>
</feature>
<organism evidence="4">
    <name type="scientific">Echinostoma caproni</name>
    <dbReference type="NCBI Taxonomy" id="27848"/>
    <lineage>
        <taxon>Eukaryota</taxon>
        <taxon>Metazoa</taxon>
        <taxon>Spiralia</taxon>
        <taxon>Lophotrochozoa</taxon>
        <taxon>Platyhelminthes</taxon>
        <taxon>Trematoda</taxon>
        <taxon>Digenea</taxon>
        <taxon>Plagiorchiida</taxon>
        <taxon>Echinostomata</taxon>
        <taxon>Echinostomatoidea</taxon>
        <taxon>Echinostomatidae</taxon>
        <taxon>Echinostoma</taxon>
    </lineage>
</organism>
<feature type="region of interest" description="Disordered" evidence="1">
    <location>
        <begin position="1402"/>
        <end position="1445"/>
    </location>
</feature>
<feature type="compositionally biased region" description="Polar residues" evidence="1">
    <location>
        <begin position="887"/>
        <end position="908"/>
    </location>
</feature>
<feature type="compositionally biased region" description="Polar residues" evidence="1">
    <location>
        <begin position="1074"/>
        <end position="1089"/>
    </location>
</feature>
<protein>
    <submittedName>
        <fullName evidence="4">AAA domain-containing protein</fullName>
    </submittedName>
</protein>
<feature type="compositionally biased region" description="Basic and acidic residues" evidence="1">
    <location>
        <begin position="1270"/>
        <end position="1280"/>
    </location>
</feature>
<feature type="compositionally biased region" description="Polar residues" evidence="1">
    <location>
        <begin position="1038"/>
        <end position="1060"/>
    </location>
</feature>
<accession>A0A183AGG2</accession>
<feature type="compositionally biased region" description="Basic and acidic residues" evidence="1">
    <location>
        <begin position="1"/>
        <end position="10"/>
    </location>
</feature>
<sequence>MMHVIMERHGSGSSEQVSRFPLTKAKAGPDGRPVIRCATLLNFLKRVALTHNLQFTPCSSAEETANHNVAWRLDSDCFAVQICVTKAAPMEFDGPTFVPGATNFDELVHSLELVSDLNAGKFESLAQHIRNLMTIYSIPGSNLERVRAYLCLHVLEQDLSLLSQTQRADLTEAERNAALALRPLAIHTMDPADRQRMVNSSIVGLFLKRSGGRLAKLTYLITSAQTAMAKATEQHNSADGLSRSTGFVNEPDELKCVALEAELVLYLDPPIPLPTEAVRELERITGLKNTELLDKDEDDLTRLILAQHNQHYLYGINPHILLPNYTQHSYAVRSHVRGFLVRTVPFTCSNELMTFRFDIEISSGAPLHVSFDHPCDPSRRIDLSIQIGPFGVTHAQLNDVFLAHDTHYLTVSNLDPTEIFFRSHSLPVGLVWLLLRLGCPVQRSLRVLESSRSLSALNETSRNHRSGFASGHQLTTATRLEQLRAMLSRAKSHVLIQGATGTGGILSGADRFAAPELDTPLLHPLPTMPSLSARSSLRLPPLPPGVLATTPPVLPHTEHNSSLDLVSNVLSTVRGSESSGRPVPSSGAPSPSVITSGSRGLRLDDLLIGNVIQQCFATSTTSSTTCSSVPVQSISTAASTIPASGLAAVNDYPPIPANPLQPSSLVSQSKLVSAMREFTPEPLASPGLCSTVSPKQSMTVIGPQSGHGASNHINAANTCPPYSLQGSYGSRPGGVSVSTANISIPGTFTQSSPIISPLLGVKPGSATNTNSKTSGSGSMLVNLLNEDPMPPAAPSLSQAAHCGPSSRVAPPLTQPPPGLSSYSDLTRDPYALPGTTGSSRFISSPQDKLSPLGPGKLSGSTATPLSGGPNMLPGVVQQPKPVGLHSPRSTGSLMTSSTAAKPRSTTDAYNLPGASDTTVSTTAIMLKKTRKRRRAGAENATVTPTFKSSSSANTVPGAGVLCAPASASSTVPVKHSRIDAATVPHGSLHRSTFCGGSSGGSAGNFSMTSSSATIPSTSGHSGANATASGKSVYDFDDNPNSSFDIPSLPQNNSMSSTAYQSGSTANINKLTTPSSTYVSGQTASSNTVSIHPPNLGPSSAMSTTSIGPVAERTVERKTSLKVTIKTLPPQQPNNAFTKTTSSAEVVHSTHSPDIKSKHSSGASGVSGLKKHKRPSVDGKPSSYMLQMLQPPTSTSSIHSGSSLTGVKLSKPNTALSHANSIVKKERKRRMAHMMTERIPSASATGMGGSIHTGDSSSTNMDSLKLSKANRSRENSVERIRSKPIQATSSGGPERGGPSASSMAVPGLSGTTIPSRKKVTSSPLSTPGDDSGGIRRQHLSSTGTPLPHIDSVEIKRRKHGDGNKHAMSSQLNLSGSSLSESDDMLSLSSVTSDSGSINMVTLKHSAKSSSSSSVSGTMNPTTNRAGSGNTSNSGSKSSAMPSYSMGSQVSAISNSGVGVTGNTSGTSVGLIKGYKIPKKKTTSQSNSITPSSGMGKSETNTPSATSSNSSDGGSKTIGKNLQAEPVKENSDYSGHPSNQNSANLSGSHLIKAQTDTPASPTEASTPVPPTPPSDLTSKIIPISPTSAKRMGANQTQIVPASLHSDRPGSQSRGSLISRKNPTSARFPRPTMSMGGSHPHGVPDSFMRSMSNHPRGARPPRAFSHGMHRPKAGAFKGHGNWPSGPVDFTGSAPSSGNEPPGPGGPMPPGPWRMPGGASVPGTSGGGGPQQPYNPSNPPHVMPMHGFPSGGSRPMQHPPGAFGGGGSMYGGSM</sequence>
<feature type="region of interest" description="Disordered" evidence="1">
    <location>
        <begin position="785"/>
        <end position="914"/>
    </location>
</feature>
<feature type="region of interest" description="Disordered" evidence="1">
    <location>
        <begin position="1"/>
        <end position="28"/>
    </location>
</feature>
<proteinExistence type="predicted"/>
<keyword evidence="3" id="KW-1185">Reference proteome</keyword>
<evidence type="ECO:0000313" key="3">
    <source>
        <dbReference type="Proteomes" id="UP000272942"/>
    </source>
</evidence>
<feature type="region of interest" description="Disordered" evidence="1">
    <location>
        <begin position="1477"/>
        <end position="1770"/>
    </location>
</feature>
<feature type="compositionally biased region" description="Polar residues" evidence="1">
    <location>
        <begin position="1308"/>
        <end position="1324"/>
    </location>
</feature>
<reference evidence="2 3" key="2">
    <citation type="submission" date="2018-11" db="EMBL/GenBank/DDBJ databases">
        <authorList>
            <consortium name="Pathogen Informatics"/>
        </authorList>
    </citation>
    <scope>NUCLEOTIDE SEQUENCE [LARGE SCALE GENOMIC DNA]</scope>
    <source>
        <strain evidence="2 3">Egypt</strain>
    </source>
</reference>
<gene>
    <name evidence="2" type="ORF">ECPE_LOCUS6049</name>
</gene>
<feature type="region of interest" description="Disordered" evidence="1">
    <location>
        <begin position="1122"/>
        <end position="1185"/>
    </location>
</feature>
<feature type="region of interest" description="Disordered" evidence="1">
    <location>
        <begin position="1030"/>
        <end position="1060"/>
    </location>
</feature>